<dbReference type="EMBL" id="JADCUA010000015">
    <property type="protein sequence ID" value="KAH9834612.1"/>
    <property type="molecule type" value="Genomic_DNA"/>
</dbReference>
<reference evidence="2 3" key="1">
    <citation type="journal article" date="2021" name="Environ. Microbiol.">
        <title>Gene family expansions and transcriptome signatures uncover fungal adaptations to wood decay.</title>
        <authorList>
            <person name="Hage H."/>
            <person name="Miyauchi S."/>
            <person name="Viragh M."/>
            <person name="Drula E."/>
            <person name="Min B."/>
            <person name="Chaduli D."/>
            <person name="Navarro D."/>
            <person name="Favel A."/>
            <person name="Norest M."/>
            <person name="Lesage-Meessen L."/>
            <person name="Balint B."/>
            <person name="Merenyi Z."/>
            <person name="de Eugenio L."/>
            <person name="Morin E."/>
            <person name="Martinez A.T."/>
            <person name="Baldrian P."/>
            <person name="Stursova M."/>
            <person name="Martinez M.J."/>
            <person name="Novotny C."/>
            <person name="Magnuson J.K."/>
            <person name="Spatafora J.W."/>
            <person name="Maurice S."/>
            <person name="Pangilinan J."/>
            <person name="Andreopoulos W."/>
            <person name="LaButti K."/>
            <person name="Hundley H."/>
            <person name="Na H."/>
            <person name="Kuo A."/>
            <person name="Barry K."/>
            <person name="Lipzen A."/>
            <person name="Henrissat B."/>
            <person name="Riley R."/>
            <person name="Ahrendt S."/>
            <person name="Nagy L.G."/>
            <person name="Grigoriev I.V."/>
            <person name="Martin F."/>
            <person name="Rosso M.N."/>
        </authorList>
    </citation>
    <scope>NUCLEOTIDE SEQUENCE [LARGE SCALE GENOMIC DNA]</scope>
    <source>
        <strain evidence="2 3">CIRM-BRFM 1785</strain>
    </source>
</reference>
<gene>
    <name evidence="2" type="ORF">C8Q71DRAFT_859582</name>
</gene>
<keyword evidence="3" id="KW-1185">Reference proteome</keyword>
<accession>A0ABQ8KB51</accession>
<proteinExistence type="predicted"/>
<comment type="caution">
    <text evidence="2">The sequence shown here is derived from an EMBL/GenBank/DDBJ whole genome shotgun (WGS) entry which is preliminary data.</text>
</comment>
<evidence type="ECO:0000256" key="1">
    <source>
        <dbReference type="SAM" id="MobiDB-lite"/>
    </source>
</evidence>
<evidence type="ECO:0008006" key="4">
    <source>
        <dbReference type="Google" id="ProtNLM"/>
    </source>
</evidence>
<name>A0ABQ8KB51_9APHY</name>
<organism evidence="2 3">
    <name type="scientific">Rhodofomes roseus</name>
    <dbReference type="NCBI Taxonomy" id="34475"/>
    <lineage>
        <taxon>Eukaryota</taxon>
        <taxon>Fungi</taxon>
        <taxon>Dikarya</taxon>
        <taxon>Basidiomycota</taxon>
        <taxon>Agaricomycotina</taxon>
        <taxon>Agaricomycetes</taxon>
        <taxon>Polyporales</taxon>
        <taxon>Rhodofomes</taxon>
    </lineage>
</organism>
<dbReference type="RefSeq" id="XP_047777143.1">
    <property type="nucleotide sequence ID" value="XM_047927662.1"/>
</dbReference>
<evidence type="ECO:0000313" key="2">
    <source>
        <dbReference type="EMBL" id="KAH9834612.1"/>
    </source>
</evidence>
<dbReference type="GeneID" id="72008394"/>
<protein>
    <recommendedName>
        <fullName evidence="4">HNH nuclease domain-containing protein</fullName>
    </recommendedName>
</protein>
<evidence type="ECO:0000313" key="3">
    <source>
        <dbReference type="Proteomes" id="UP000814176"/>
    </source>
</evidence>
<dbReference type="Proteomes" id="UP000814176">
    <property type="component" value="Unassembled WGS sequence"/>
</dbReference>
<sequence length="339" mass="38098">MAFTSQLSQERHANIFVWWPHSSPAELIACWDSSVVGPVTAEGVLRWVNMIAPEVAGGADVMEVRRVSLSEPTLHPLYHPEPQEKIESSDGLEPGYYGCYYLPDKKSQFKNRGSFFSSVEMVASMTELKEMFAKNTEQNIAAWTECLKRYFISDDLLAEASSGDANGKCVFTGYTHKNSQYRVKIDWIFPPGMARYRTHGPKVLTLEEFQNAQNLMMVRSDIYDLWHSNAFSVDVDDDYRIRIFHESATSFGLPASIDPGIYSAAEPFFREHFRFSLCANWSGGDPSDEHLEPPAAYDASDPYSCNVKEESDAADSEQVDLVSEVTARLEALQGGPRRA</sequence>
<feature type="region of interest" description="Disordered" evidence="1">
    <location>
        <begin position="289"/>
        <end position="320"/>
    </location>
</feature>